<reference evidence="8" key="2">
    <citation type="submission" date="2021-02" db="EMBL/GenBank/DDBJ databases">
        <title>Aspergillus puulaauensis MK2 genome sequence.</title>
        <authorList>
            <person name="Futagami T."/>
            <person name="Mori K."/>
            <person name="Kadooka C."/>
            <person name="Tanaka T."/>
        </authorList>
    </citation>
    <scope>NUCLEOTIDE SEQUENCE</scope>
    <source>
        <strain evidence="8">MK2</strain>
    </source>
</reference>
<keyword evidence="3" id="KW-0805">Transcription regulation</keyword>
<dbReference type="EMBL" id="AP024444">
    <property type="protein sequence ID" value="BCS20897.1"/>
    <property type="molecule type" value="Genomic_DNA"/>
</dbReference>
<keyword evidence="1" id="KW-0479">Metal-binding</keyword>
<dbReference type="GeneID" id="64970902"/>
<evidence type="ECO:0000256" key="3">
    <source>
        <dbReference type="ARBA" id="ARBA00023015"/>
    </source>
</evidence>
<keyword evidence="9" id="KW-1185">Reference proteome</keyword>
<keyword evidence="6" id="KW-0539">Nucleus</keyword>
<evidence type="ECO:0000256" key="5">
    <source>
        <dbReference type="ARBA" id="ARBA00023163"/>
    </source>
</evidence>
<keyword evidence="5" id="KW-0804">Transcription</keyword>
<dbReference type="GO" id="GO:0003677">
    <property type="term" value="F:DNA binding"/>
    <property type="evidence" value="ECO:0007669"/>
    <property type="project" value="UniProtKB-KW"/>
</dbReference>
<evidence type="ECO:0000256" key="4">
    <source>
        <dbReference type="ARBA" id="ARBA00023125"/>
    </source>
</evidence>
<name>A0A7R7XGH2_9EURO</name>
<evidence type="ECO:0000256" key="2">
    <source>
        <dbReference type="ARBA" id="ARBA00022833"/>
    </source>
</evidence>
<evidence type="ECO:0000313" key="8">
    <source>
        <dbReference type="EMBL" id="BCS20897.1"/>
    </source>
</evidence>
<keyword evidence="2" id="KW-0862">Zinc</keyword>
<proteinExistence type="predicted"/>
<evidence type="ECO:0000256" key="6">
    <source>
        <dbReference type="ARBA" id="ARBA00023242"/>
    </source>
</evidence>
<evidence type="ECO:0000256" key="7">
    <source>
        <dbReference type="SAM" id="MobiDB-lite"/>
    </source>
</evidence>
<protein>
    <submittedName>
        <fullName evidence="8">Uncharacterized protein</fullName>
    </submittedName>
</protein>
<feature type="region of interest" description="Disordered" evidence="7">
    <location>
        <begin position="54"/>
        <end position="73"/>
    </location>
</feature>
<dbReference type="Proteomes" id="UP000654913">
    <property type="component" value="Chromosome 2"/>
</dbReference>
<evidence type="ECO:0000256" key="1">
    <source>
        <dbReference type="ARBA" id="ARBA00022723"/>
    </source>
</evidence>
<dbReference type="PANTHER" id="PTHR36206:SF16">
    <property type="entry name" value="TRANSCRIPTION FACTOR DOMAIN-CONTAINING PROTEIN-RELATED"/>
    <property type="match status" value="1"/>
</dbReference>
<gene>
    <name evidence="8" type="ORF">APUU_21329A</name>
</gene>
<keyword evidence="4" id="KW-0238">DNA-binding</keyword>
<dbReference type="PANTHER" id="PTHR36206">
    <property type="entry name" value="ASPERCRYPTIN BIOSYNTHESIS CLUSTER-SPECIFIC TRANSCRIPTION REGULATOR ATNN-RELATED"/>
    <property type="match status" value="1"/>
</dbReference>
<accession>A0A7R7XGH2</accession>
<dbReference type="InterPro" id="IPR052360">
    <property type="entry name" value="Transcr_Regulatory_Proteins"/>
</dbReference>
<dbReference type="KEGG" id="apuu:APUU_21329A"/>
<evidence type="ECO:0000313" key="9">
    <source>
        <dbReference type="Proteomes" id="UP000654913"/>
    </source>
</evidence>
<dbReference type="OrthoDB" id="3172332at2759"/>
<dbReference type="AlphaFoldDB" id="A0A7R7XGH2"/>
<sequence length="211" mass="24046">MSYHTMLTIMTETCIHRNSEMIFDNHAHQFTELINHLSKTYELCTQDLKAASNSSSAVQHGSKGERKWTQSQSQSHDMAHTIIDLGWFIPLFYVAVKCRNRDIRRQAAQLLQLTNHREGFWDGKITACIAKRVIEIEEGDFYDGFDDTEHSPSTNSVGPGLTLPESSRIRDLEVQMEGNPLEKVLLYGGFEGIGDISVCIGEYHVLEQRWV</sequence>
<organism evidence="8 9">
    <name type="scientific">Aspergillus puulaauensis</name>
    <dbReference type="NCBI Taxonomy" id="1220207"/>
    <lineage>
        <taxon>Eukaryota</taxon>
        <taxon>Fungi</taxon>
        <taxon>Dikarya</taxon>
        <taxon>Ascomycota</taxon>
        <taxon>Pezizomycotina</taxon>
        <taxon>Eurotiomycetes</taxon>
        <taxon>Eurotiomycetidae</taxon>
        <taxon>Eurotiales</taxon>
        <taxon>Aspergillaceae</taxon>
        <taxon>Aspergillus</taxon>
    </lineage>
</organism>
<reference evidence="8" key="1">
    <citation type="submission" date="2021-01" db="EMBL/GenBank/DDBJ databases">
        <authorList>
            <consortium name="Aspergillus puulaauensis MK2 genome sequencing consortium"/>
            <person name="Kazuki M."/>
            <person name="Futagami T."/>
        </authorList>
    </citation>
    <scope>NUCLEOTIDE SEQUENCE</scope>
    <source>
        <strain evidence="8">MK2</strain>
    </source>
</reference>
<dbReference type="GO" id="GO:0046872">
    <property type="term" value="F:metal ion binding"/>
    <property type="evidence" value="ECO:0007669"/>
    <property type="project" value="UniProtKB-KW"/>
</dbReference>
<dbReference type="RefSeq" id="XP_041553091.1">
    <property type="nucleotide sequence ID" value="XM_041700069.1"/>
</dbReference>